<feature type="compositionally biased region" description="Polar residues" evidence="4">
    <location>
        <begin position="95"/>
        <end position="107"/>
    </location>
</feature>
<accession>A0ABM0MG22</accession>
<feature type="compositionally biased region" description="Polar residues" evidence="4">
    <location>
        <begin position="564"/>
        <end position="574"/>
    </location>
</feature>
<gene>
    <name evidence="7" type="primary">LOC100373369</name>
</gene>
<feature type="compositionally biased region" description="Basic and acidic residues" evidence="4">
    <location>
        <begin position="165"/>
        <end position="188"/>
    </location>
</feature>
<evidence type="ECO:0000256" key="1">
    <source>
        <dbReference type="ARBA" id="ARBA00004123"/>
    </source>
</evidence>
<feature type="compositionally biased region" description="Basic residues" evidence="4">
    <location>
        <begin position="9"/>
        <end position="21"/>
    </location>
</feature>
<feature type="compositionally biased region" description="Low complexity" evidence="4">
    <location>
        <begin position="489"/>
        <end position="502"/>
    </location>
</feature>
<reference evidence="7" key="1">
    <citation type="submission" date="2025-08" db="UniProtKB">
        <authorList>
            <consortium name="RefSeq"/>
        </authorList>
    </citation>
    <scope>IDENTIFICATION</scope>
    <source>
        <tissue evidence="7">Testes</tissue>
    </source>
</reference>
<feature type="region of interest" description="Disordered" evidence="4">
    <location>
        <begin position="529"/>
        <end position="605"/>
    </location>
</feature>
<feature type="region of interest" description="Disordered" evidence="4">
    <location>
        <begin position="324"/>
        <end position="511"/>
    </location>
</feature>
<feature type="compositionally biased region" description="Polar residues" evidence="4">
    <location>
        <begin position="539"/>
        <end position="550"/>
    </location>
</feature>
<feature type="region of interest" description="Disordered" evidence="4">
    <location>
        <begin position="264"/>
        <end position="283"/>
    </location>
</feature>
<feature type="compositionally biased region" description="Acidic residues" evidence="4">
    <location>
        <begin position="579"/>
        <end position="595"/>
    </location>
</feature>
<dbReference type="GeneID" id="100373369"/>
<dbReference type="RefSeq" id="XP_006818963.1">
    <property type="nucleotide sequence ID" value="XM_006818900.1"/>
</dbReference>
<dbReference type="Proteomes" id="UP000694865">
    <property type="component" value="Unplaced"/>
</dbReference>
<proteinExistence type="predicted"/>
<feature type="compositionally biased region" description="Acidic residues" evidence="4">
    <location>
        <begin position="135"/>
        <end position="149"/>
    </location>
</feature>
<name>A0ABM0MG22_SACKO</name>
<protein>
    <submittedName>
        <fullName evidence="7">Nuclear pore complex protein Nup153-like</fullName>
    </submittedName>
</protein>
<dbReference type="PANTHER" id="PTHR23193">
    <property type="entry name" value="NUCLEAR PORE COMPLEX PROTEIN NUP"/>
    <property type="match status" value="1"/>
</dbReference>
<feature type="compositionally biased region" description="Low complexity" evidence="4">
    <location>
        <begin position="150"/>
        <end position="161"/>
    </location>
</feature>
<dbReference type="InterPro" id="IPR026054">
    <property type="entry name" value="Nucleoporin"/>
</dbReference>
<feature type="compositionally biased region" description="Basic and acidic residues" evidence="4">
    <location>
        <begin position="195"/>
        <end position="205"/>
    </location>
</feature>
<evidence type="ECO:0000313" key="7">
    <source>
        <dbReference type="RefSeq" id="XP_006818963.1"/>
    </source>
</evidence>
<dbReference type="PANTHER" id="PTHR23193:SF23">
    <property type="entry name" value="NUCLEAR PORE COMPLEX PROTEIN NUP153"/>
    <property type="match status" value="1"/>
</dbReference>
<evidence type="ECO:0000256" key="3">
    <source>
        <dbReference type="ARBA" id="ARBA00023242"/>
    </source>
</evidence>
<dbReference type="InterPro" id="IPR013913">
    <property type="entry name" value="Nup153_N"/>
</dbReference>
<feature type="compositionally biased region" description="Low complexity" evidence="4">
    <location>
        <begin position="414"/>
        <end position="426"/>
    </location>
</feature>
<organism evidence="6 7">
    <name type="scientific">Saccoglossus kowalevskii</name>
    <name type="common">Acorn worm</name>
    <dbReference type="NCBI Taxonomy" id="10224"/>
    <lineage>
        <taxon>Eukaryota</taxon>
        <taxon>Metazoa</taxon>
        <taxon>Hemichordata</taxon>
        <taxon>Enteropneusta</taxon>
        <taxon>Harrimaniidae</taxon>
        <taxon>Saccoglossus</taxon>
    </lineage>
</organism>
<keyword evidence="3" id="KW-0539">Nucleus</keyword>
<feature type="compositionally biased region" description="Basic and acidic residues" evidence="4">
    <location>
        <begin position="117"/>
        <end position="130"/>
    </location>
</feature>
<feature type="region of interest" description="Disordered" evidence="4">
    <location>
        <begin position="74"/>
        <end position="205"/>
    </location>
</feature>
<keyword evidence="2" id="KW-0813">Transport</keyword>
<evidence type="ECO:0000313" key="6">
    <source>
        <dbReference type="Proteomes" id="UP000694865"/>
    </source>
</evidence>
<comment type="subcellular location">
    <subcellularLocation>
        <location evidence="1">Nucleus</location>
    </subcellularLocation>
</comment>
<keyword evidence="6" id="KW-1185">Reference proteome</keyword>
<evidence type="ECO:0000256" key="2">
    <source>
        <dbReference type="ARBA" id="ARBA00022448"/>
    </source>
</evidence>
<feature type="domain" description="Nucleoporin Nup153 N-terminal" evidence="5">
    <location>
        <begin position="203"/>
        <end position="616"/>
    </location>
</feature>
<evidence type="ECO:0000259" key="5">
    <source>
        <dbReference type="Pfam" id="PF08604"/>
    </source>
</evidence>
<feature type="compositionally biased region" description="Polar residues" evidence="4">
    <location>
        <begin position="337"/>
        <end position="360"/>
    </location>
</feature>
<dbReference type="Pfam" id="PF08604">
    <property type="entry name" value="Nup153"/>
    <property type="match status" value="1"/>
</dbReference>
<evidence type="ECO:0000256" key="4">
    <source>
        <dbReference type="SAM" id="MobiDB-lite"/>
    </source>
</evidence>
<sequence length="622" mass="68478">MSNPGGGKIRSRRSHPSKKPYARAPKQSIFGKVKDTLSHLTPSWLTNIWTPSLPDAKQEDDVVEPGPHKIHIKRQVSFERLASPIPPEFDDNEQEYGSSRNQRQNVDFKSPLLIPNRRYEPRTSSPHDVEQEQLTTEDQEETEKEEDSASETSVSTSGCSSLVPHVDKVDYKERTERDYNERTERRLLTEASSVQKEKTRKEERRSLWSRINTNTPGVSRPQSATKSATKPSFNVSYFGSPLYGSSNASMSSATPGTSSFYPGKTTFGGSSTQRASAKRRRTSPYEVYQPVKRQMRPKPVNSTSEDYGVTSMTAKRILETLEKMSTPLSDARRIPITPSSLSFTPSGRNASRTPGSSFSTRPDLRGRAPPVYGLRVPLQASIAKNRQPPPTSKPPEPESTKTISFSMKEGTKNTTSFSPPSSVVTTKKPTSPKFDSPKSGGKMRSRSTLHYSAGKEEEVQEIEQPDLPTNVPLPLSKDKSLPKFSFGLSAPTPSTATSSRTSGLITSTPAVGSTKSDLAFKFASPIAKEQAEDDEITAKDNQQPMFQFSAPNPAPFGDDVKSGNIFQSASPVSRKQQDEDKEEEEEEEEEDEDGDTGGGLFQPAKQLKTGSCLEVLGIGKLI</sequence>
<feature type="region of interest" description="Disordered" evidence="4">
    <location>
        <begin position="1"/>
        <end position="29"/>
    </location>
</feature>